<dbReference type="InterPro" id="IPR051913">
    <property type="entry name" value="GH2_Domain-Containing"/>
</dbReference>
<dbReference type="InterPro" id="IPR006102">
    <property type="entry name" value="Ig-like_GH2"/>
</dbReference>
<dbReference type="InterPro" id="IPR008979">
    <property type="entry name" value="Galactose-bd-like_sf"/>
</dbReference>
<dbReference type="InterPro" id="IPR017853">
    <property type="entry name" value="GH"/>
</dbReference>
<dbReference type="Gene3D" id="2.60.120.260">
    <property type="entry name" value="Galactose-binding domain-like"/>
    <property type="match status" value="1"/>
</dbReference>
<keyword evidence="3" id="KW-0326">Glycosidase</keyword>
<dbReference type="SUPFAM" id="SSF49785">
    <property type="entry name" value="Galactose-binding domain-like"/>
    <property type="match status" value="1"/>
</dbReference>
<dbReference type="Pfam" id="PF02837">
    <property type="entry name" value="Glyco_hydro_2_N"/>
    <property type="match status" value="1"/>
</dbReference>
<dbReference type="InterPro" id="IPR006103">
    <property type="entry name" value="Glyco_hydro_2_cat"/>
</dbReference>
<feature type="domain" description="Glycoside hydrolase family 2 immunoglobulin-like beta-sandwich" evidence="5">
    <location>
        <begin position="218"/>
        <end position="311"/>
    </location>
</feature>
<evidence type="ECO:0000313" key="8">
    <source>
        <dbReference type="EMBL" id="MCD2421913.1"/>
    </source>
</evidence>
<protein>
    <submittedName>
        <fullName evidence="8">Beta-galactosidase</fullName>
    </submittedName>
</protein>
<comment type="similarity">
    <text evidence="1">Belongs to the glycosyl hydrolase 2 family.</text>
</comment>
<dbReference type="Pfam" id="PF00703">
    <property type="entry name" value="Glyco_hydro_2"/>
    <property type="match status" value="1"/>
</dbReference>
<dbReference type="InterPro" id="IPR013783">
    <property type="entry name" value="Ig-like_fold"/>
</dbReference>
<dbReference type="RefSeq" id="WP_231002818.1">
    <property type="nucleotide sequence ID" value="NZ_JAJNEC010000004.1"/>
</dbReference>
<reference evidence="8 9" key="1">
    <citation type="submission" date="2021-11" db="EMBL/GenBank/DDBJ databases">
        <title>Genomic of Niabella pedocola.</title>
        <authorList>
            <person name="Wu T."/>
        </authorList>
    </citation>
    <scope>NUCLEOTIDE SEQUENCE [LARGE SCALE GENOMIC DNA]</scope>
    <source>
        <strain evidence="8 9">JCM 31011</strain>
    </source>
</reference>
<evidence type="ECO:0000259" key="7">
    <source>
        <dbReference type="Pfam" id="PF02837"/>
    </source>
</evidence>
<dbReference type="Pfam" id="PF02836">
    <property type="entry name" value="Glyco_hydro_2_C"/>
    <property type="match status" value="1"/>
</dbReference>
<dbReference type="Gene3D" id="2.60.40.10">
    <property type="entry name" value="Immunoglobulins"/>
    <property type="match status" value="1"/>
</dbReference>
<keyword evidence="4" id="KW-0732">Signal</keyword>
<dbReference type="Gene3D" id="3.20.20.80">
    <property type="entry name" value="Glycosidases"/>
    <property type="match status" value="1"/>
</dbReference>
<name>A0ABS8PNP3_9BACT</name>
<comment type="caution">
    <text evidence="8">The sequence shown here is derived from an EMBL/GenBank/DDBJ whole genome shotgun (WGS) entry which is preliminary data.</text>
</comment>
<dbReference type="InterPro" id="IPR006104">
    <property type="entry name" value="Glyco_hydro_2_N"/>
</dbReference>
<dbReference type="SUPFAM" id="SSF51445">
    <property type="entry name" value="(Trans)glycosidases"/>
    <property type="match status" value="1"/>
</dbReference>
<evidence type="ECO:0000313" key="9">
    <source>
        <dbReference type="Proteomes" id="UP001199816"/>
    </source>
</evidence>
<evidence type="ECO:0000256" key="4">
    <source>
        <dbReference type="SAM" id="SignalP"/>
    </source>
</evidence>
<sequence length="635" mass="71599">MKKKMFYLLFAAVIGATGLNAQWKPVSGKITTPWAEKVNAASPLPEYPRPQLVRNHNWKNLNGLWQYTVLPKSGGDAIPGQYEGDILVPYAIESALSGVGKTVGKDSVLWYNRIIEVPASMRKGKLFLHFGAVDWAAQIYVNGIKVGEHEGGYDPFSIDITAALKKGTRQSVTVRVWDPTDDGPQPAGKQVKNPHGIWYTPVTGIWQTVWLESVPETYIVSTKQTPDIDQQQLQVTVNAAGLQPGDEIQVSAWDGKKQVATQASADGQHIVLRIPDPKLWSPQAPFLYDLKVAVKRKGKNVDEVTSYFGMRKISMAKDANGIQRLMLNNQFLFQYGPLDQGWWPDGLYTAPTDEALKFDVEQTKALGFNMIRKHIKIEPARWYHYCDQLGVLVWQDMPSGDRGGNIWSQQLRVKMPAGKKVDDSHLLKAQVPGLVFDKDRSAASEAFYRKEWTAIMEALHNYPSIVIWVPFNEAWGQFKTKEIVDWTMKQDPSRIVNGMSGGNFFVGVSPVVDLHYYPGPAMPDPEIYGQKQILVLGEFGGLGLPVKEHLWLDKGNWGYRSFDNNEKLFEQYSEMISSIPDLIKWGLSAAVYTQTTDVEIETNGLFTYDRKVLKFPKDKMFRLHQQLYNKGLVSQ</sequence>
<keyword evidence="2" id="KW-0378">Hydrolase</keyword>
<dbReference type="PANTHER" id="PTHR42732">
    <property type="entry name" value="BETA-GALACTOSIDASE"/>
    <property type="match status" value="1"/>
</dbReference>
<dbReference type="Proteomes" id="UP001199816">
    <property type="component" value="Unassembled WGS sequence"/>
</dbReference>
<evidence type="ECO:0000259" key="5">
    <source>
        <dbReference type="Pfam" id="PF00703"/>
    </source>
</evidence>
<dbReference type="SUPFAM" id="SSF49303">
    <property type="entry name" value="beta-Galactosidase/glucuronidase domain"/>
    <property type="match status" value="1"/>
</dbReference>
<feature type="domain" description="Glycosyl hydrolases family 2 sugar binding" evidence="7">
    <location>
        <begin position="105"/>
        <end position="178"/>
    </location>
</feature>
<organism evidence="8 9">
    <name type="scientific">Niabella pedocola</name>
    <dbReference type="NCBI Taxonomy" id="1752077"/>
    <lineage>
        <taxon>Bacteria</taxon>
        <taxon>Pseudomonadati</taxon>
        <taxon>Bacteroidota</taxon>
        <taxon>Chitinophagia</taxon>
        <taxon>Chitinophagales</taxon>
        <taxon>Chitinophagaceae</taxon>
        <taxon>Niabella</taxon>
    </lineage>
</organism>
<evidence type="ECO:0000256" key="3">
    <source>
        <dbReference type="ARBA" id="ARBA00023295"/>
    </source>
</evidence>
<dbReference type="EMBL" id="JAJNEC010000004">
    <property type="protein sequence ID" value="MCD2421913.1"/>
    <property type="molecule type" value="Genomic_DNA"/>
</dbReference>
<evidence type="ECO:0000256" key="1">
    <source>
        <dbReference type="ARBA" id="ARBA00007401"/>
    </source>
</evidence>
<dbReference type="PANTHER" id="PTHR42732:SF2">
    <property type="entry name" value="BETA-MANNOSIDASE"/>
    <property type="match status" value="1"/>
</dbReference>
<feature type="domain" description="Glycoside hydrolase family 2 catalytic" evidence="6">
    <location>
        <begin position="355"/>
        <end position="498"/>
    </location>
</feature>
<proteinExistence type="inferred from homology"/>
<evidence type="ECO:0000259" key="6">
    <source>
        <dbReference type="Pfam" id="PF02836"/>
    </source>
</evidence>
<feature type="signal peptide" evidence="4">
    <location>
        <begin position="1"/>
        <end position="21"/>
    </location>
</feature>
<evidence type="ECO:0000256" key="2">
    <source>
        <dbReference type="ARBA" id="ARBA00022801"/>
    </source>
</evidence>
<feature type="chain" id="PRO_5045328766" evidence="4">
    <location>
        <begin position="22"/>
        <end position="635"/>
    </location>
</feature>
<gene>
    <name evidence="8" type="ORF">LQ567_04010</name>
</gene>
<dbReference type="InterPro" id="IPR036156">
    <property type="entry name" value="Beta-gal/glucu_dom_sf"/>
</dbReference>
<accession>A0ABS8PNP3</accession>
<keyword evidence="9" id="KW-1185">Reference proteome</keyword>